<keyword evidence="1" id="KW-0472">Membrane</keyword>
<gene>
    <name evidence="2" type="ORF">GLW07_14040</name>
</gene>
<evidence type="ECO:0000256" key="1">
    <source>
        <dbReference type="SAM" id="Phobius"/>
    </source>
</evidence>
<organism evidence="2 3">
    <name type="scientific">Guptibacillus hwajinpoensis</name>
    <dbReference type="NCBI Taxonomy" id="208199"/>
    <lineage>
        <taxon>Bacteria</taxon>
        <taxon>Bacillati</taxon>
        <taxon>Bacillota</taxon>
        <taxon>Bacilli</taxon>
        <taxon>Bacillales</taxon>
        <taxon>Guptibacillaceae</taxon>
        <taxon>Guptibacillus</taxon>
    </lineage>
</organism>
<evidence type="ECO:0000313" key="2">
    <source>
        <dbReference type="EMBL" id="MYL64474.1"/>
    </source>
</evidence>
<dbReference type="AlphaFoldDB" id="A0A845F159"/>
<dbReference type="NCBIfam" id="NF041644">
    <property type="entry name" value="CBO0543_fam"/>
    <property type="match status" value="1"/>
</dbReference>
<feature type="transmembrane region" description="Helical" evidence="1">
    <location>
        <begin position="71"/>
        <end position="87"/>
    </location>
</feature>
<keyword evidence="1" id="KW-0812">Transmembrane</keyword>
<comment type="caution">
    <text evidence="2">The sequence shown here is derived from an EMBL/GenBank/DDBJ whole genome shotgun (WGS) entry which is preliminary data.</text>
</comment>
<keyword evidence="1" id="KW-1133">Transmembrane helix</keyword>
<reference evidence="2 3" key="1">
    <citation type="submission" date="2019-11" db="EMBL/GenBank/DDBJ databases">
        <title>Genome sequences of 17 halophilic strains isolated from different environments.</title>
        <authorList>
            <person name="Furrow R.E."/>
        </authorList>
    </citation>
    <scope>NUCLEOTIDE SEQUENCE [LARGE SCALE GENOMIC DNA]</scope>
    <source>
        <strain evidence="2 3">22506_14_FS</strain>
    </source>
</reference>
<dbReference type="EMBL" id="WMEY01000004">
    <property type="protein sequence ID" value="MYL64474.1"/>
    <property type="molecule type" value="Genomic_DNA"/>
</dbReference>
<accession>A0A845F159</accession>
<name>A0A845F159_9BACL</name>
<feature type="transmembrane region" description="Helical" evidence="1">
    <location>
        <begin position="6"/>
        <end position="24"/>
    </location>
</feature>
<evidence type="ECO:0000313" key="3">
    <source>
        <dbReference type="Proteomes" id="UP000447833"/>
    </source>
</evidence>
<feature type="transmembrane region" description="Helical" evidence="1">
    <location>
        <begin position="31"/>
        <end position="51"/>
    </location>
</feature>
<sequence length="163" mass="19616">MVSKDRGLLYIIWIVTGVLLYGFVPKTKIRHGLVVMFFKQFITWFLGLWVVEKGLIKYPVRFMRKSNKSSFTFEYFIYPAFCAIFNLNYPEKRNKVIKLFYNLFHVGLITGGEVLAEKYTNLIKYVKWKWYYSFVSLGITNYVSRRFYKWFYKDEFDNNETGG</sequence>
<dbReference type="Proteomes" id="UP000447833">
    <property type="component" value="Unassembled WGS sequence"/>
</dbReference>
<dbReference type="RefSeq" id="WP_160919921.1">
    <property type="nucleotide sequence ID" value="NZ_WMEY01000004.1"/>
</dbReference>
<protein>
    <submittedName>
        <fullName evidence="2">Uncharacterized protein</fullName>
    </submittedName>
</protein>
<proteinExistence type="predicted"/>
<dbReference type="InterPro" id="IPR048147">
    <property type="entry name" value="CBO0543-like"/>
</dbReference>